<gene>
    <name evidence="3" type="primary">lpqB</name>
    <name evidence="3" type="ORF">GCM10025864_29250</name>
</gene>
<keyword evidence="3" id="KW-0449">Lipoprotein</keyword>
<dbReference type="SMART" id="SM00909">
    <property type="entry name" value="Germane"/>
    <property type="match status" value="1"/>
</dbReference>
<evidence type="ECO:0000256" key="1">
    <source>
        <dbReference type="SAM" id="MobiDB-lite"/>
    </source>
</evidence>
<dbReference type="Pfam" id="PF25976">
    <property type="entry name" value="LpqB_N"/>
    <property type="match status" value="1"/>
</dbReference>
<proteinExistence type="predicted"/>
<organism evidence="3 4">
    <name type="scientific">Luteimicrobium album</name>
    <dbReference type="NCBI Taxonomy" id="1054550"/>
    <lineage>
        <taxon>Bacteria</taxon>
        <taxon>Bacillati</taxon>
        <taxon>Actinomycetota</taxon>
        <taxon>Actinomycetes</taxon>
        <taxon>Micrococcales</taxon>
        <taxon>Luteimicrobium</taxon>
    </lineage>
</organism>
<evidence type="ECO:0000259" key="2">
    <source>
        <dbReference type="SMART" id="SM00909"/>
    </source>
</evidence>
<dbReference type="Pfam" id="PF10647">
    <property type="entry name" value="Gmad1"/>
    <property type="match status" value="1"/>
</dbReference>
<sequence>MTSRPAPRTHGRSRAFLAALAGAVVVVLAACSSLPVTGGVHAGTTAVPGPGPVYLGTPDSPQEDASPLDIVRGFIDAQAAGVGDDFTVAKEFLAPDVSGWDPWDSVTVFSGEPTLTERQGAPADGTHKAAEPTPTPGARTVVHGGLASLATVASDGEFQQEAPNRTKDLTFTLEADSDGQWRITELDDGIAMSAANFEYVYRAVSVYFPSMDHQVLVPDVRWFPQRTAQTQAVQAVLQGPVTWLRDSVDSVVPEGTSLSVDAVAVDEDGVATVDLTAPVLSASGTDRAVLLQQLTSVLTQFPQVRSVQLEAAGSPLKVTGPASLSRDPSPGDDPYVVTGHRVRRLDAATGKQDALAGTITTPSDVTALAVGTNGNPAVVRVGTASLVQVSGDARRTLLTGEDVAGPSADRFRWVWSARGDDEGYLELFDKDGAHTRLAVTWLQGRRVLSLQVSRDGARVALVTSGATGVQVDLAGVVRSGAGAPVRLSDPVTVGATITDARQVVWVDEDDLAVLGRTGSGTSPTVNIVPVADYARSLSSVSDVVSIASGRGESALYAVTSSHELFGRRATGATWLSVAKGVEAAAFPG</sequence>
<dbReference type="InterPro" id="IPR059026">
    <property type="entry name" value="LpqB_N"/>
</dbReference>
<name>A0ABQ6I357_9MICO</name>
<dbReference type="EMBL" id="BSUK01000001">
    <property type="protein sequence ID" value="GMA25166.1"/>
    <property type="molecule type" value="Genomic_DNA"/>
</dbReference>
<evidence type="ECO:0000313" key="4">
    <source>
        <dbReference type="Proteomes" id="UP001157091"/>
    </source>
</evidence>
<feature type="region of interest" description="Disordered" evidence="1">
    <location>
        <begin position="116"/>
        <end position="136"/>
    </location>
</feature>
<dbReference type="InterPro" id="IPR019606">
    <property type="entry name" value="GerMN"/>
</dbReference>
<accession>A0ABQ6I357</accession>
<dbReference type="InterPro" id="IPR018910">
    <property type="entry name" value="LpqB_C"/>
</dbReference>
<dbReference type="RefSeq" id="WP_284293835.1">
    <property type="nucleotide sequence ID" value="NZ_BSUK01000001.1"/>
</dbReference>
<dbReference type="Pfam" id="PF10646">
    <property type="entry name" value="Germane"/>
    <property type="match status" value="1"/>
</dbReference>
<keyword evidence="4" id="KW-1185">Reference proteome</keyword>
<protein>
    <submittedName>
        <fullName evidence="3">Lipoprotein LpqB</fullName>
    </submittedName>
</protein>
<dbReference type="SUPFAM" id="SSF63829">
    <property type="entry name" value="Calcium-dependent phosphotriesterase"/>
    <property type="match status" value="1"/>
</dbReference>
<feature type="domain" description="GerMN" evidence="2">
    <location>
        <begin position="229"/>
        <end position="320"/>
    </location>
</feature>
<dbReference type="PROSITE" id="PS51257">
    <property type="entry name" value="PROKAR_LIPOPROTEIN"/>
    <property type="match status" value="1"/>
</dbReference>
<comment type="caution">
    <text evidence="3">The sequence shown here is derived from an EMBL/GenBank/DDBJ whole genome shotgun (WGS) entry which is preliminary data.</text>
</comment>
<evidence type="ECO:0000313" key="3">
    <source>
        <dbReference type="EMBL" id="GMA25166.1"/>
    </source>
</evidence>
<reference evidence="4" key="1">
    <citation type="journal article" date="2019" name="Int. J. Syst. Evol. Microbiol.">
        <title>The Global Catalogue of Microorganisms (GCM) 10K type strain sequencing project: providing services to taxonomists for standard genome sequencing and annotation.</title>
        <authorList>
            <consortium name="The Broad Institute Genomics Platform"/>
            <consortium name="The Broad Institute Genome Sequencing Center for Infectious Disease"/>
            <person name="Wu L."/>
            <person name="Ma J."/>
        </authorList>
    </citation>
    <scope>NUCLEOTIDE SEQUENCE [LARGE SCALE GENOMIC DNA]</scope>
    <source>
        <strain evidence="4">NBRC 106348</strain>
    </source>
</reference>
<dbReference type="Proteomes" id="UP001157091">
    <property type="component" value="Unassembled WGS sequence"/>
</dbReference>